<dbReference type="Gene3D" id="2.40.420.20">
    <property type="match status" value="1"/>
</dbReference>
<reference evidence="5 6" key="1">
    <citation type="submission" date="2017-02" db="EMBL/GenBank/DDBJ databases">
        <authorList>
            <person name="Peterson S.W."/>
        </authorList>
    </citation>
    <scope>NUCLEOTIDE SEQUENCE [LARGE SCALE GENOMIC DNA]</scope>
    <source>
        <strain evidence="5 6">USBA 369</strain>
    </source>
</reference>
<dbReference type="NCBIfam" id="TIGR01730">
    <property type="entry name" value="RND_mfp"/>
    <property type="match status" value="1"/>
</dbReference>
<sequence>MAQRGIVMDQLDRSADPSMFEAPAPGQNDRPAAPVAQPTDGSAPETSPGLVGRKPLSRPPRRWRAGLVLASLVLVLVAVLGVRYWVPRPVETWQVAAGSLTTERAGPGTLDATRRASLSPKIQARIVSVAVDRNDQVKAGDEIARLASDDLESELAAAVASQKASEQAVDQARAESQRKQAALADARQKFEQQAKLLKSKTTTQSSYDTAQSTLRQAEADQSAAEASIAQAEAQAQSAEANVAVARTNVSEATIRAPFNGIVIARDQNPGDLASPGSPIIEIADPRSVVLTARFDESAIASIEPGQVAILHFGSQSDRPISGHVLRLSREVDTETREFTADIVPDELPKNWAIGQRGTATVTTGTRTDVLAVPTRFITRRDGAPGVWVARHDRAQWQPVDLGALGEERVEIRAGLRAGDMLIHGSRIFEKMRLRPARGTTP</sequence>
<proteinExistence type="inferred from homology"/>
<feature type="transmembrane region" description="Helical" evidence="3">
    <location>
        <begin position="63"/>
        <end position="86"/>
    </location>
</feature>
<dbReference type="GO" id="GO:0015562">
    <property type="term" value="F:efflux transmembrane transporter activity"/>
    <property type="evidence" value="ECO:0007669"/>
    <property type="project" value="TreeGrafter"/>
</dbReference>
<evidence type="ECO:0000313" key="5">
    <source>
        <dbReference type="EMBL" id="SKA37321.1"/>
    </source>
</evidence>
<keyword evidence="3" id="KW-1133">Transmembrane helix</keyword>
<evidence type="ECO:0000259" key="4">
    <source>
        <dbReference type="Pfam" id="PF25876"/>
    </source>
</evidence>
<dbReference type="InterPro" id="IPR006143">
    <property type="entry name" value="RND_pump_MFP"/>
</dbReference>
<keyword evidence="3" id="KW-0812">Transmembrane</keyword>
<dbReference type="AlphaFoldDB" id="A0A1T4TAG7"/>
<dbReference type="InterPro" id="IPR058624">
    <property type="entry name" value="MdtA-like_HH"/>
</dbReference>
<organism evidence="5 6">
    <name type="scientific">Consotaella salsifontis</name>
    <dbReference type="NCBI Taxonomy" id="1365950"/>
    <lineage>
        <taxon>Bacteria</taxon>
        <taxon>Pseudomonadati</taxon>
        <taxon>Pseudomonadota</taxon>
        <taxon>Alphaproteobacteria</taxon>
        <taxon>Hyphomicrobiales</taxon>
        <taxon>Aurantimonadaceae</taxon>
        <taxon>Consotaella</taxon>
    </lineage>
</organism>
<dbReference type="Pfam" id="PF25876">
    <property type="entry name" value="HH_MFP_RND"/>
    <property type="match status" value="1"/>
</dbReference>
<dbReference type="PANTHER" id="PTHR30469">
    <property type="entry name" value="MULTIDRUG RESISTANCE PROTEIN MDTA"/>
    <property type="match status" value="1"/>
</dbReference>
<dbReference type="SUPFAM" id="SSF111369">
    <property type="entry name" value="HlyD-like secretion proteins"/>
    <property type="match status" value="1"/>
</dbReference>
<name>A0A1T4TAG7_9HYPH</name>
<dbReference type="EMBL" id="FUXL01000022">
    <property type="protein sequence ID" value="SKA37321.1"/>
    <property type="molecule type" value="Genomic_DNA"/>
</dbReference>
<evidence type="ECO:0000256" key="2">
    <source>
        <dbReference type="SAM" id="MobiDB-lite"/>
    </source>
</evidence>
<keyword evidence="3" id="KW-0472">Membrane</keyword>
<feature type="region of interest" description="Disordered" evidence="2">
    <location>
        <begin position="197"/>
        <end position="218"/>
    </location>
</feature>
<dbReference type="GO" id="GO:1990281">
    <property type="term" value="C:efflux pump complex"/>
    <property type="evidence" value="ECO:0007669"/>
    <property type="project" value="TreeGrafter"/>
</dbReference>
<accession>A0A1T4TAG7</accession>
<protein>
    <submittedName>
        <fullName evidence="5">HlyD family secretion protein</fullName>
    </submittedName>
</protein>
<keyword evidence="6" id="KW-1185">Reference proteome</keyword>
<gene>
    <name evidence="5" type="ORF">SAMN05428963_12212</name>
</gene>
<dbReference type="Gene3D" id="2.40.50.100">
    <property type="match status" value="1"/>
</dbReference>
<dbReference type="Gene3D" id="1.10.287.470">
    <property type="entry name" value="Helix hairpin bin"/>
    <property type="match status" value="1"/>
</dbReference>
<feature type="domain" description="Multidrug resistance protein MdtA-like alpha-helical hairpin" evidence="4">
    <location>
        <begin position="169"/>
        <end position="234"/>
    </location>
</feature>
<evidence type="ECO:0000256" key="3">
    <source>
        <dbReference type="SAM" id="Phobius"/>
    </source>
</evidence>
<dbReference type="OrthoDB" id="9791520at2"/>
<feature type="compositionally biased region" description="Polar residues" evidence="2">
    <location>
        <begin position="199"/>
        <end position="215"/>
    </location>
</feature>
<dbReference type="PANTHER" id="PTHR30469:SF33">
    <property type="entry name" value="SLR1207 PROTEIN"/>
    <property type="match status" value="1"/>
</dbReference>
<dbReference type="STRING" id="1365950.SAMN05428963_12212"/>
<feature type="region of interest" description="Disordered" evidence="2">
    <location>
        <begin position="1"/>
        <end position="57"/>
    </location>
</feature>
<comment type="similarity">
    <text evidence="1">Belongs to the membrane fusion protein (MFP) (TC 8.A.1) family.</text>
</comment>
<evidence type="ECO:0000313" key="6">
    <source>
        <dbReference type="Proteomes" id="UP000190135"/>
    </source>
</evidence>
<dbReference type="Proteomes" id="UP000190135">
    <property type="component" value="Unassembled WGS sequence"/>
</dbReference>
<evidence type="ECO:0000256" key="1">
    <source>
        <dbReference type="ARBA" id="ARBA00009477"/>
    </source>
</evidence>